<reference evidence="2" key="2">
    <citation type="submission" date="2020-10" db="EMBL/GenBank/DDBJ databases">
        <authorList>
            <person name="Cooper E.A."/>
            <person name="Brenton Z.W."/>
            <person name="Flinn B.S."/>
            <person name="Jenkins J."/>
            <person name="Shu S."/>
            <person name="Flowers D."/>
            <person name="Luo F."/>
            <person name="Wang Y."/>
            <person name="Xia P."/>
            <person name="Barry K."/>
            <person name="Daum C."/>
            <person name="Lipzen A."/>
            <person name="Yoshinaga Y."/>
            <person name="Schmutz J."/>
            <person name="Saski C."/>
            <person name="Vermerris W."/>
            <person name="Kresovich S."/>
        </authorList>
    </citation>
    <scope>NUCLEOTIDE SEQUENCE</scope>
</reference>
<protein>
    <submittedName>
        <fullName evidence="2">Uncharacterized protein</fullName>
    </submittedName>
</protein>
<proteinExistence type="predicted"/>
<accession>A0A921UBG0</accession>
<evidence type="ECO:0000256" key="1">
    <source>
        <dbReference type="SAM" id="MobiDB-lite"/>
    </source>
</evidence>
<gene>
    <name evidence="2" type="ORF">BDA96_07G228600</name>
</gene>
<dbReference type="Gramene" id="EES15423">
    <property type="protein sequence ID" value="EES15423"/>
    <property type="gene ID" value="SORBI_3007G215300"/>
</dbReference>
<feature type="compositionally biased region" description="Acidic residues" evidence="1">
    <location>
        <begin position="133"/>
        <end position="142"/>
    </location>
</feature>
<dbReference type="EMBL" id="CM027686">
    <property type="protein sequence ID" value="KAG0524636.1"/>
    <property type="molecule type" value="Genomic_DNA"/>
</dbReference>
<feature type="region of interest" description="Disordered" evidence="1">
    <location>
        <begin position="46"/>
        <end position="89"/>
    </location>
</feature>
<evidence type="ECO:0000313" key="3">
    <source>
        <dbReference type="Proteomes" id="UP000807115"/>
    </source>
</evidence>
<name>A0A921UBG0_SORBI</name>
<comment type="caution">
    <text evidence="2">The sequence shown here is derived from an EMBL/GenBank/DDBJ whole genome shotgun (WGS) entry which is preliminary data.</text>
</comment>
<feature type="region of interest" description="Disordered" evidence="1">
    <location>
        <begin position="123"/>
        <end position="149"/>
    </location>
</feature>
<dbReference type="Proteomes" id="UP000807115">
    <property type="component" value="Chromosome 7"/>
</dbReference>
<organism evidence="2 3">
    <name type="scientific">Sorghum bicolor</name>
    <name type="common">Sorghum</name>
    <name type="synonym">Sorghum vulgare</name>
    <dbReference type="NCBI Taxonomy" id="4558"/>
    <lineage>
        <taxon>Eukaryota</taxon>
        <taxon>Viridiplantae</taxon>
        <taxon>Streptophyta</taxon>
        <taxon>Embryophyta</taxon>
        <taxon>Tracheophyta</taxon>
        <taxon>Spermatophyta</taxon>
        <taxon>Magnoliopsida</taxon>
        <taxon>Liliopsida</taxon>
        <taxon>Poales</taxon>
        <taxon>Poaceae</taxon>
        <taxon>PACMAD clade</taxon>
        <taxon>Panicoideae</taxon>
        <taxon>Andropogonodae</taxon>
        <taxon>Andropogoneae</taxon>
        <taxon>Sorghinae</taxon>
        <taxon>Sorghum</taxon>
    </lineage>
</organism>
<dbReference type="AlphaFoldDB" id="A0A921UBG0"/>
<reference evidence="2" key="1">
    <citation type="journal article" date="2019" name="BMC Genomics">
        <title>A new reference genome for Sorghum bicolor reveals high levels of sequence similarity between sweet and grain genotypes: implications for the genetics of sugar metabolism.</title>
        <authorList>
            <person name="Cooper E.A."/>
            <person name="Brenton Z.W."/>
            <person name="Flinn B.S."/>
            <person name="Jenkins J."/>
            <person name="Shu S."/>
            <person name="Flowers D."/>
            <person name="Luo F."/>
            <person name="Wang Y."/>
            <person name="Xia P."/>
            <person name="Barry K."/>
            <person name="Daum C."/>
            <person name="Lipzen A."/>
            <person name="Yoshinaga Y."/>
            <person name="Schmutz J."/>
            <person name="Saski C."/>
            <person name="Vermerris W."/>
            <person name="Kresovich S."/>
        </authorList>
    </citation>
    <scope>NUCLEOTIDE SEQUENCE</scope>
</reference>
<sequence length="149" mass="15941">MVPSCLLQDPRQSERLALAVAGAEAARHVTLEEMLYPAPSWETEAAATPSRRSSPKVCPVNLADLFSDEEEEAAGPGSGGGYSPPGVVNESVSMSSFVSRASLPSLNSVSRRVSFRSPDESDVFIIPARSHSDDDDDEEWSSDGELSRT</sequence>
<evidence type="ECO:0000313" key="2">
    <source>
        <dbReference type="EMBL" id="KAG0524636.1"/>
    </source>
</evidence>
<dbReference type="OMA" id="SPKVCPV"/>